<dbReference type="Proteomes" id="UP001187346">
    <property type="component" value="Unassembled WGS sequence"/>
</dbReference>
<proteinExistence type="predicted"/>
<feature type="non-terminal residue" evidence="2">
    <location>
        <position position="90"/>
    </location>
</feature>
<dbReference type="EMBL" id="JAWMAJ010000097">
    <property type="protein sequence ID" value="MDV7219524.1"/>
    <property type="molecule type" value="Genomic_DNA"/>
</dbReference>
<organism evidence="2 3">
    <name type="scientific">Streptomyces prunicolor</name>
    <dbReference type="NCBI Taxonomy" id="67348"/>
    <lineage>
        <taxon>Bacteria</taxon>
        <taxon>Bacillati</taxon>
        <taxon>Actinomycetota</taxon>
        <taxon>Actinomycetes</taxon>
        <taxon>Kitasatosporales</taxon>
        <taxon>Streptomycetaceae</taxon>
        <taxon>Streptomyces</taxon>
    </lineage>
</organism>
<comment type="caution">
    <text evidence="2">The sequence shown here is derived from an EMBL/GenBank/DDBJ whole genome shotgun (WGS) entry which is preliminary data.</text>
</comment>
<protein>
    <submittedName>
        <fullName evidence="2">Uncharacterized protein</fullName>
    </submittedName>
</protein>
<name>A0ABU4FG09_9ACTN</name>
<evidence type="ECO:0000313" key="3">
    <source>
        <dbReference type="Proteomes" id="UP001187346"/>
    </source>
</evidence>
<reference evidence="2 3" key="1">
    <citation type="submission" date="2023-10" db="EMBL/GenBank/DDBJ databases">
        <title>Characterization of rhizosphere-enriched actinobacteria from wheat plants lab-grown on chernevaya soil.</title>
        <authorList>
            <person name="Tikhonova E.N."/>
            <person name="Konopkin A."/>
            <person name="Kravchenko I.K."/>
        </authorList>
    </citation>
    <scope>NUCLEOTIDE SEQUENCE [LARGE SCALE GENOMIC DNA]</scope>
    <source>
        <strain evidence="2 3">RR29</strain>
    </source>
</reference>
<keyword evidence="3" id="KW-1185">Reference proteome</keyword>
<accession>A0ABU4FG09</accession>
<gene>
    <name evidence="2" type="ORF">R5A26_26650</name>
</gene>
<evidence type="ECO:0000256" key="1">
    <source>
        <dbReference type="SAM" id="MobiDB-lite"/>
    </source>
</evidence>
<sequence length="90" mass="9340">MVEAVECVAQFLEALGEVGVGVMEVREVGADARAAVEEHSPAELQQAQRPLGVPAGQAHRCRVTGQSRGLGEPSLGIGPIQPAGRGSRQQ</sequence>
<evidence type="ECO:0000313" key="2">
    <source>
        <dbReference type="EMBL" id="MDV7219524.1"/>
    </source>
</evidence>
<feature type="region of interest" description="Disordered" evidence="1">
    <location>
        <begin position="34"/>
        <end position="90"/>
    </location>
</feature>